<proteinExistence type="predicted"/>
<organism evidence="1 2">
    <name type="scientific">Rhizophagus irregularis</name>
    <dbReference type="NCBI Taxonomy" id="588596"/>
    <lineage>
        <taxon>Eukaryota</taxon>
        <taxon>Fungi</taxon>
        <taxon>Fungi incertae sedis</taxon>
        <taxon>Mucoromycota</taxon>
        <taxon>Glomeromycotina</taxon>
        <taxon>Glomeromycetes</taxon>
        <taxon>Glomerales</taxon>
        <taxon>Glomeraceae</taxon>
        <taxon>Rhizophagus</taxon>
    </lineage>
</organism>
<name>A0A2I1GSM3_9GLOM</name>
<gene>
    <name evidence="1" type="ORF">RhiirA4_465650</name>
</gene>
<dbReference type="AlphaFoldDB" id="A0A2I1GSM3"/>
<keyword evidence="2" id="KW-1185">Reference proteome</keyword>
<dbReference type="VEuPathDB" id="FungiDB:RhiirA1_458420"/>
<dbReference type="VEuPathDB" id="FungiDB:FUN_014072"/>
<evidence type="ECO:0000313" key="2">
    <source>
        <dbReference type="Proteomes" id="UP000234323"/>
    </source>
</evidence>
<dbReference type="VEuPathDB" id="FungiDB:RhiirFUN_017010"/>
<dbReference type="VEuPathDB" id="FungiDB:FUN_014073"/>
<sequence>MLLLESSVEIAHKIYVDNMKRLGKDNEKLRGWLSEANTQSRESNRIIVKQVKNKESHSTPNKAKQKYNEDGYKEWFRERHESEQESLDTPYQENDLETLPQKFFLELGGFSKYQMTKKLGSSNDVEQLTSVSEEKVVDTINQFRKRLEVNEEKTGGKKIISSITAIRCFITFRSRKIKSSPKVKMLEAIFTLAGEEMEWEKIEEKILREVRDL</sequence>
<evidence type="ECO:0000313" key="1">
    <source>
        <dbReference type="EMBL" id="PKY49597.1"/>
    </source>
</evidence>
<protein>
    <submittedName>
        <fullName evidence="1">Uncharacterized protein</fullName>
    </submittedName>
</protein>
<dbReference type="EMBL" id="LLXI01000762">
    <property type="protein sequence ID" value="PKY49597.1"/>
    <property type="molecule type" value="Genomic_DNA"/>
</dbReference>
<reference evidence="1 2" key="1">
    <citation type="submission" date="2015-10" db="EMBL/GenBank/DDBJ databases">
        <title>Genome analyses suggest a sexual origin of heterokaryosis in a supposedly ancient asexual fungus.</title>
        <authorList>
            <person name="Ropars J."/>
            <person name="Sedzielewska K."/>
            <person name="Noel J."/>
            <person name="Charron P."/>
            <person name="Farinelli L."/>
            <person name="Marton T."/>
            <person name="Kruger M."/>
            <person name="Pelin A."/>
            <person name="Brachmann A."/>
            <person name="Corradi N."/>
        </authorList>
    </citation>
    <scope>NUCLEOTIDE SEQUENCE [LARGE SCALE GENOMIC DNA]</scope>
    <source>
        <strain evidence="1 2">A4</strain>
    </source>
</reference>
<dbReference type="Proteomes" id="UP000234323">
    <property type="component" value="Unassembled WGS sequence"/>
</dbReference>
<comment type="caution">
    <text evidence="1">The sequence shown here is derived from an EMBL/GenBank/DDBJ whole genome shotgun (WGS) entry which is preliminary data.</text>
</comment>
<accession>A0A2I1GSM3</accession>